<evidence type="ECO:0000256" key="2">
    <source>
        <dbReference type="SAM" id="MobiDB-lite"/>
    </source>
</evidence>
<keyword evidence="5" id="KW-1185">Reference proteome</keyword>
<dbReference type="SUPFAM" id="SSF54928">
    <property type="entry name" value="RNA-binding domain, RBD"/>
    <property type="match status" value="2"/>
</dbReference>
<feature type="region of interest" description="Disordered" evidence="2">
    <location>
        <begin position="1"/>
        <end position="39"/>
    </location>
</feature>
<sequence length="1026" mass="113430">MPNKFFPRPRQWGTRFDSLPSSPPPSPPESEDSLGQDSVVDVRDDELDASIIERKHEHEKMPHDASVFVGSLPPHIDNNELARLLTEHLAEYGEVKCIKVIRDTKGSACAFVQCQDAASAARLIHTLHFHPPKPFLGRQLRYEQARAFRTLLISYCIPTHHIMSMEHKIADGSIPGNTIELDLPSAMRICRSQTIHYNNAAVEVDCKVRDGRGPTAEEDLHLEPLMFDEKTLQAICAHFGPFETFVRLPPPAVEGALEHALNWTSYPPPHNAPRKPNMDKGVFKVKWEHRDDCVSALTTLRKVPHLKVTWAHTAPSHAIEPAFQPGSFFQHRPQARYTPSRGERAPLSRDPIIVESSLSEWNAGPVHLPQQDSVTTLVAHADMPSWSDPDFSPLNDPKEERIANMCGEWHPKKTLEGQEPESIDTVAEMFSEIRVTSTTLPDHLSGECELEIPLAPALTMSPTTPKSPLLLTPIGIEGFKSVSVRKEFTAEADRVHLGDRLLDTTTLFVGGLETHGPEAWDETKVRNYFEKFGGLQDVRLIQPANGKAAFAFVQFDNLESPARAIQQEHNWMYQGRPMRVQYRQYNLPRGGSMRGRGRGRSVPIQTYRHPRQGMQPQHVQADASADITLSDMSISTADRTRTEDVTSIPAEAKNVLTETAGPDVLGSSLSQANNFVEKPQGVDFPNITRPNSQSSIEAISQPDRFREWYEINVPQQEPHSTEPTPPSSTPLSGSENVASGAQYPVPPPTGYYSPPSWVQSYPSQVQYPVPYVPGYPFYPVPNSTQPSYPSTPSSDSNGPTSTAPGQWPMYGPYIPYPAPYPPRPPHTAEQPVPPQTQGQPPVVPSGFIQGEQGTLIAVYRQDALDQYLHQATGVNPPPSSQSSAHRVWPHYPPPPYPAAASGQAPLRINTVPGYGQPPKPGLLNAPRWPAGGARLPGPPSAGFHNGSGTLPFHDNEGHGSMAKRGRRDGTFHQRNAYSRQAHHRHGRGAAFVHQNEFASNAANVNAGHLNSWPAGRRDPLKPYHLS</sequence>
<protein>
    <recommendedName>
        <fullName evidence="3">RRM domain-containing protein</fullName>
    </recommendedName>
</protein>
<comment type="caution">
    <text evidence="4">The sequence shown here is derived from an EMBL/GenBank/DDBJ whole genome shotgun (WGS) entry which is preliminary data.</text>
</comment>
<proteinExistence type="predicted"/>
<accession>A0ABR3FZI9</accession>
<dbReference type="PROSITE" id="PS50102">
    <property type="entry name" value="RRM"/>
    <property type="match status" value="2"/>
</dbReference>
<evidence type="ECO:0000313" key="5">
    <source>
        <dbReference type="Proteomes" id="UP001465976"/>
    </source>
</evidence>
<feature type="region of interest" description="Disordered" evidence="2">
    <location>
        <begin position="783"/>
        <end position="840"/>
    </location>
</feature>
<dbReference type="InterPro" id="IPR012677">
    <property type="entry name" value="Nucleotide-bd_a/b_plait_sf"/>
</dbReference>
<evidence type="ECO:0000313" key="4">
    <source>
        <dbReference type="EMBL" id="KAL0580804.1"/>
    </source>
</evidence>
<dbReference type="InterPro" id="IPR050907">
    <property type="entry name" value="SRSF"/>
</dbReference>
<dbReference type="PANTHER" id="PTHR23147">
    <property type="entry name" value="SERINE/ARGININE RICH SPLICING FACTOR"/>
    <property type="match status" value="1"/>
</dbReference>
<keyword evidence="1" id="KW-0694">RNA-binding</keyword>
<dbReference type="Gene3D" id="3.30.70.330">
    <property type="match status" value="2"/>
</dbReference>
<dbReference type="InterPro" id="IPR000504">
    <property type="entry name" value="RRM_dom"/>
</dbReference>
<feature type="region of interest" description="Disordered" evidence="2">
    <location>
        <begin position="715"/>
        <end position="746"/>
    </location>
</feature>
<feature type="compositionally biased region" description="Low complexity" evidence="2">
    <location>
        <begin position="783"/>
        <end position="797"/>
    </location>
</feature>
<name>A0ABR3FZI9_9AGAR</name>
<evidence type="ECO:0000256" key="1">
    <source>
        <dbReference type="PROSITE-ProRule" id="PRU00176"/>
    </source>
</evidence>
<dbReference type="InterPro" id="IPR035979">
    <property type="entry name" value="RBD_domain_sf"/>
</dbReference>
<reference evidence="4 5" key="1">
    <citation type="submission" date="2024-02" db="EMBL/GenBank/DDBJ databases">
        <title>A draft genome for the cacao thread blight pathogen Marasmius crinis-equi.</title>
        <authorList>
            <person name="Cohen S.P."/>
            <person name="Baruah I.K."/>
            <person name="Amoako-Attah I."/>
            <person name="Bukari Y."/>
            <person name="Meinhardt L.W."/>
            <person name="Bailey B.A."/>
        </authorList>
    </citation>
    <scope>NUCLEOTIDE SEQUENCE [LARGE SCALE GENOMIC DNA]</scope>
    <source>
        <strain evidence="4 5">GH-76</strain>
    </source>
</reference>
<dbReference type="SMART" id="SM00360">
    <property type="entry name" value="RRM"/>
    <property type="match status" value="2"/>
</dbReference>
<gene>
    <name evidence="4" type="ORF">V5O48_001180</name>
</gene>
<feature type="domain" description="RRM" evidence="3">
    <location>
        <begin position="505"/>
        <end position="585"/>
    </location>
</feature>
<organism evidence="4 5">
    <name type="scientific">Marasmius crinis-equi</name>
    <dbReference type="NCBI Taxonomy" id="585013"/>
    <lineage>
        <taxon>Eukaryota</taxon>
        <taxon>Fungi</taxon>
        <taxon>Dikarya</taxon>
        <taxon>Basidiomycota</taxon>
        <taxon>Agaricomycotina</taxon>
        <taxon>Agaricomycetes</taxon>
        <taxon>Agaricomycetidae</taxon>
        <taxon>Agaricales</taxon>
        <taxon>Marasmiineae</taxon>
        <taxon>Marasmiaceae</taxon>
        <taxon>Marasmius</taxon>
    </lineage>
</organism>
<feature type="domain" description="RRM" evidence="3">
    <location>
        <begin position="65"/>
        <end position="147"/>
    </location>
</feature>
<dbReference type="Proteomes" id="UP001465976">
    <property type="component" value="Unassembled WGS sequence"/>
</dbReference>
<dbReference type="Pfam" id="PF00076">
    <property type="entry name" value="RRM_1"/>
    <property type="match status" value="1"/>
</dbReference>
<feature type="compositionally biased region" description="Pro residues" evidence="2">
    <location>
        <begin position="814"/>
        <end position="825"/>
    </location>
</feature>
<dbReference type="EMBL" id="JBAHYK010000022">
    <property type="protein sequence ID" value="KAL0580804.1"/>
    <property type="molecule type" value="Genomic_DNA"/>
</dbReference>
<evidence type="ECO:0000259" key="3">
    <source>
        <dbReference type="PROSITE" id="PS50102"/>
    </source>
</evidence>